<name>A0A6J2KQ01_BOMMA</name>
<accession>A0A6J2KQ01</accession>
<dbReference type="AlphaFoldDB" id="A0A6J2KQ01"/>
<keyword evidence="2" id="KW-1185">Reference proteome</keyword>
<dbReference type="Proteomes" id="UP000504629">
    <property type="component" value="Unplaced"/>
</dbReference>
<protein>
    <submittedName>
        <fullName evidence="3">Uncharacterized protein LOC114251954</fullName>
    </submittedName>
</protein>
<proteinExistence type="predicted"/>
<dbReference type="GeneID" id="114251954"/>
<dbReference type="RefSeq" id="XP_028042204.1">
    <property type="nucleotide sequence ID" value="XM_028186403.1"/>
</dbReference>
<feature type="compositionally biased region" description="Basic residues" evidence="1">
    <location>
        <begin position="150"/>
        <end position="159"/>
    </location>
</feature>
<evidence type="ECO:0000313" key="2">
    <source>
        <dbReference type="Proteomes" id="UP000504629"/>
    </source>
</evidence>
<evidence type="ECO:0000256" key="1">
    <source>
        <dbReference type="SAM" id="MobiDB-lite"/>
    </source>
</evidence>
<feature type="region of interest" description="Disordered" evidence="1">
    <location>
        <begin position="128"/>
        <end position="167"/>
    </location>
</feature>
<feature type="region of interest" description="Disordered" evidence="1">
    <location>
        <begin position="63"/>
        <end position="98"/>
    </location>
</feature>
<reference evidence="3" key="1">
    <citation type="submission" date="2025-08" db="UniProtKB">
        <authorList>
            <consortium name="RefSeq"/>
        </authorList>
    </citation>
    <scope>IDENTIFICATION</scope>
    <source>
        <tissue evidence="3">Silk gland</tissue>
    </source>
</reference>
<dbReference type="KEGG" id="bman:114251954"/>
<feature type="compositionally biased region" description="Basic residues" evidence="1">
    <location>
        <begin position="128"/>
        <end position="140"/>
    </location>
</feature>
<gene>
    <name evidence="3" type="primary">LOC114251954</name>
</gene>
<evidence type="ECO:0000313" key="3">
    <source>
        <dbReference type="RefSeq" id="XP_028042204.1"/>
    </source>
</evidence>
<organism evidence="2 3">
    <name type="scientific">Bombyx mandarina</name>
    <name type="common">Wild silk moth</name>
    <name type="synonym">Wild silkworm</name>
    <dbReference type="NCBI Taxonomy" id="7092"/>
    <lineage>
        <taxon>Eukaryota</taxon>
        <taxon>Metazoa</taxon>
        <taxon>Ecdysozoa</taxon>
        <taxon>Arthropoda</taxon>
        <taxon>Hexapoda</taxon>
        <taxon>Insecta</taxon>
        <taxon>Pterygota</taxon>
        <taxon>Neoptera</taxon>
        <taxon>Endopterygota</taxon>
        <taxon>Lepidoptera</taxon>
        <taxon>Glossata</taxon>
        <taxon>Ditrysia</taxon>
        <taxon>Bombycoidea</taxon>
        <taxon>Bombycidae</taxon>
        <taxon>Bombycinae</taxon>
        <taxon>Bombyx</taxon>
    </lineage>
</organism>
<sequence length="167" mass="19283">MSTKHTRSAPYQSDRFRITKPRVSDRESTKIHWLVVHTSHCNETIFSNIRTSTWHTYSSPYEHTGFGPPSKRAGREAFTREQQPGSRARRDRDGCQRTWRQGLRVRALMVAALDRGEARARDVLHGRARAASRYRPRPAARRPATDARPLRAHPPRRAPHPPTSTRF</sequence>